<evidence type="ECO:0000313" key="1">
    <source>
        <dbReference type="EMBL" id="SUZ76796.1"/>
    </source>
</evidence>
<proteinExistence type="predicted"/>
<protein>
    <submittedName>
        <fullName evidence="1">Uncharacterized protein</fullName>
    </submittedName>
</protein>
<name>A0A381QBW2_9ZZZZ</name>
<gene>
    <name evidence="1" type="ORF">METZ01_LOCUS29650</name>
</gene>
<reference evidence="1" key="1">
    <citation type="submission" date="2018-05" db="EMBL/GenBank/DDBJ databases">
        <authorList>
            <person name="Lanie J.A."/>
            <person name="Ng W.-L."/>
            <person name="Kazmierczak K.M."/>
            <person name="Andrzejewski T.M."/>
            <person name="Davidsen T.M."/>
            <person name="Wayne K.J."/>
            <person name="Tettelin H."/>
            <person name="Glass J.I."/>
            <person name="Rusch D."/>
            <person name="Podicherti R."/>
            <person name="Tsui H.-C.T."/>
            <person name="Winkler M.E."/>
        </authorList>
    </citation>
    <scope>NUCLEOTIDE SEQUENCE</scope>
</reference>
<dbReference type="AlphaFoldDB" id="A0A381QBW2"/>
<sequence>MSPVIGTVLIMALMVTIVGTMLAWGIPQVQDNEAWAQYATTRSNLLNLDADLDQVLLQGEGASRSTTVSIGLGTFVVRDSPDTLVISYSSVGWVELATRSLSIGDTSFRLADLQENVTVFNVTLSYPDGSSWSGSSDEGMLSDFPAAVSGLRGSVSDASNSTTLGGFWLYRDDALSYRYASTAGLFQMRMVNGGLLAREPGGSHFFEGRPLVRGIGALDALTFYQVTYNNSGSPYTALTGPSNFDFQLRNQGGRDHDPVAAYTVRLAVEGSGQAAYYSYFNDEWGFSRDFQQDEVYLQQSAPLDLRIYERTVHVAFQPR</sequence>
<organism evidence="1">
    <name type="scientific">marine metagenome</name>
    <dbReference type="NCBI Taxonomy" id="408172"/>
    <lineage>
        <taxon>unclassified sequences</taxon>
        <taxon>metagenomes</taxon>
        <taxon>ecological metagenomes</taxon>
    </lineage>
</organism>
<dbReference type="EMBL" id="UINC01001292">
    <property type="protein sequence ID" value="SUZ76796.1"/>
    <property type="molecule type" value="Genomic_DNA"/>
</dbReference>
<dbReference type="Pfam" id="PF23960">
    <property type="entry name" value="DUF7289"/>
    <property type="match status" value="1"/>
</dbReference>
<dbReference type="InterPro" id="IPR055713">
    <property type="entry name" value="DUF7289"/>
</dbReference>
<accession>A0A381QBW2</accession>